<dbReference type="AlphaFoldDB" id="A0AAX4PJY0"/>
<sequence length="305" mass="34345">MADGREKEKRRVPVILLSGFLGVGKTTMLRNLLQNTTKRVACIVNDVASINIDSKLVSNRVTGTTKDLVDTIELQNGCVCCSLRDELFVSLRKLLVRAKRKRKRYDFVVVENSGVAEPSNIRDQFHEASLLHQLLLRRIYLKTMVTVVDSCRFFDEYYSRDTILERPDLGQGGSLPVVDLLIQQVECADLVVLNKSDLMERDGGGESAMGRLQECVHTLNPLAKILVATNGEIPFDDCLLNEDEDKNALMARITNEGMIRGCVSAAASKHHHGQGEEGGYHNRYGITSWVYQRRRPFHRSGSQRR</sequence>
<name>A0AAX4PJY0_9CHLO</name>
<keyword evidence="3" id="KW-1185">Reference proteome</keyword>
<dbReference type="SUPFAM" id="SSF52540">
    <property type="entry name" value="P-loop containing nucleoside triphosphate hydrolases"/>
    <property type="match status" value="1"/>
</dbReference>
<dbReference type="InterPro" id="IPR051927">
    <property type="entry name" value="Zn_Chap_cDPG_Synth"/>
</dbReference>
<dbReference type="PANTHER" id="PTHR43603">
    <property type="entry name" value="COBW DOMAIN-CONTAINING PROTEIN DDB_G0274527"/>
    <property type="match status" value="1"/>
</dbReference>
<organism evidence="2 3">
    <name type="scientific">Chloropicon roscoffensis</name>
    <dbReference type="NCBI Taxonomy" id="1461544"/>
    <lineage>
        <taxon>Eukaryota</taxon>
        <taxon>Viridiplantae</taxon>
        <taxon>Chlorophyta</taxon>
        <taxon>Chloropicophyceae</taxon>
        <taxon>Chloropicales</taxon>
        <taxon>Chloropicaceae</taxon>
        <taxon>Chloropicon</taxon>
    </lineage>
</organism>
<proteinExistence type="predicted"/>
<dbReference type="Gene3D" id="3.40.50.300">
    <property type="entry name" value="P-loop containing nucleotide triphosphate hydrolases"/>
    <property type="match status" value="1"/>
</dbReference>
<dbReference type="PANTHER" id="PTHR43603:SF1">
    <property type="entry name" value="ZINC-REGULATED GTPASE METALLOPROTEIN ACTIVATOR 1"/>
    <property type="match status" value="1"/>
</dbReference>
<feature type="domain" description="CobW/HypB/UreG nucleotide-binding" evidence="1">
    <location>
        <begin position="13"/>
        <end position="225"/>
    </location>
</feature>
<protein>
    <submittedName>
        <fullName evidence="2">Cobalamin synthesis protein CobW-like</fullName>
    </submittedName>
</protein>
<dbReference type="Pfam" id="PF02492">
    <property type="entry name" value="cobW"/>
    <property type="match status" value="1"/>
</dbReference>
<accession>A0AAX4PJY0</accession>
<evidence type="ECO:0000313" key="3">
    <source>
        <dbReference type="Proteomes" id="UP001472866"/>
    </source>
</evidence>
<evidence type="ECO:0000259" key="1">
    <source>
        <dbReference type="Pfam" id="PF02492"/>
    </source>
</evidence>
<dbReference type="CDD" id="cd03112">
    <property type="entry name" value="CobW-like"/>
    <property type="match status" value="1"/>
</dbReference>
<evidence type="ECO:0000313" key="2">
    <source>
        <dbReference type="EMBL" id="WZN66212.1"/>
    </source>
</evidence>
<dbReference type="Proteomes" id="UP001472866">
    <property type="component" value="Chromosome 14"/>
</dbReference>
<dbReference type="InterPro" id="IPR027417">
    <property type="entry name" value="P-loop_NTPase"/>
</dbReference>
<dbReference type="InterPro" id="IPR003495">
    <property type="entry name" value="CobW/HypB/UreG_nucleotide-bd"/>
</dbReference>
<gene>
    <name evidence="2" type="ORF">HKI87_14g77770</name>
</gene>
<dbReference type="EMBL" id="CP151514">
    <property type="protein sequence ID" value="WZN66212.1"/>
    <property type="molecule type" value="Genomic_DNA"/>
</dbReference>
<reference evidence="2 3" key="1">
    <citation type="submission" date="2024-03" db="EMBL/GenBank/DDBJ databases">
        <title>Complete genome sequence of the green alga Chloropicon roscoffensis RCC1871.</title>
        <authorList>
            <person name="Lemieux C."/>
            <person name="Pombert J.-F."/>
            <person name="Otis C."/>
            <person name="Turmel M."/>
        </authorList>
    </citation>
    <scope>NUCLEOTIDE SEQUENCE [LARGE SCALE GENOMIC DNA]</scope>
    <source>
        <strain evidence="2 3">RCC1871</strain>
    </source>
</reference>